<reference evidence="1 2" key="1">
    <citation type="submission" date="2015-03" db="EMBL/GenBank/DDBJ databases">
        <authorList>
            <consortium name="Pathogen Informatics"/>
        </authorList>
    </citation>
    <scope>NUCLEOTIDE SEQUENCE [LARGE SCALE GENOMIC DNA]</scope>
    <source>
        <strain evidence="1 2">Bir 185</strain>
    </source>
</reference>
<accession>A0A655AN75</accession>
<proteinExistence type="predicted"/>
<name>A0A655AN75_MYCTX</name>
<sequence>MVDGQRIQQLHVGAGQAGVAEQRKPSRQVGGAVAQPGDGLVVADMRGIGPDRGHQGAPQWRLPGQVAGQLAEVAVQPSGQQPGTLACIGREQPG</sequence>
<protein>
    <submittedName>
        <fullName evidence="1">Uncharacterized protein</fullName>
    </submittedName>
</protein>
<gene>
    <name evidence="1" type="ORF">ERS027659_04854</name>
</gene>
<dbReference type="Proteomes" id="UP000050164">
    <property type="component" value="Unassembled WGS sequence"/>
</dbReference>
<evidence type="ECO:0000313" key="1">
    <source>
        <dbReference type="EMBL" id="CKT81776.1"/>
    </source>
</evidence>
<organism evidence="1 2">
    <name type="scientific">Mycobacterium tuberculosis</name>
    <dbReference type="NCBI Taxonomy" id="1773"/>
    <lineage>
        <taxon>Bacteria</taxon>
        <taxon>Bacillati</taxon>
        <taxon>Actinomycetota</taxon>
        <taxon>Actinomycetes</taxon>
        <taxon>Mycobacteriales</taxon>
        <taxon>Mycobacteriaceae</taxon>
        <taxon>Mycobacterium</taxon>
        <taxon>Mycobacterium tuberculosis complex</taxon>
    </lineage>
</organism>
<evidence type="ECO:0000313" key="2">
    <source>
        <dbReference type="Proteomes" id="UP000050164"/>
    </source>
</evidence>
<dbReference type="EMBL" id="CNFT01001973">
    <property type="protein sequence ID" value="CKT81776.1"/>
    <property type="molecule type" value="Genomic_DNA"/>
</dbReference>
<dbReference type="AlphaFoldDB" id="A0A655AN75"/>